<keyword evidence="1" id="KW-0677">Repeat</keyword>
<evidence type="ECO:0000313" key="5">
    <source>
        <dbReference type="Proteomes" id="UP001166286"/>
    </source>
</evidence>
<proteinExistence type="predicted"/>
<dbReference type="SUPFAM" id="SSF48403">
    <property type="entry name" value="Ankyrin repeat"/>
    <property type="match status" value="1"/>
</dbReference>
<evidence type="ECO:0000256" key="1">
    <source>
        <dbReference type="ARBA" id="ARBA00022737"/>
    </source>
</evidence>
<keyword evidence="5" id="KW-1185">Reference proteome</keyword>
<feature type="repeat" description="ANK" evidence="3">
    <location>
        <begin position="94"/>
        <end position="126"/>
    </location>
</feature>
<feature type="repeat" description="ANK" evidence="3">
    <location>
        <begin position="28"/>
        <end position="60"/>
    </location>
</feature>
<reference evidence="4" key="1">
    <citation type="submission" date="2023-03" db="EMBL/GenBank/DDBJ databases">
        <title>Complete genome of Cladonia borealis.</title>
        <authorList>
            <person name="Park H."/>
        </authorList>
    </citation>
    <scope>NUCLEOTIDE SEQUENCE</scope>
    <source>
        <strain evidence="4">ANT050790</strain>
    </source>
</reference>
<dbReference type="AlphaFoldDB" id="A0AA39QSR8"/>
<accession>A0AA39QSR8</accession>
<dbReference type="PANTHER" id="PTHR24171">
    <property type="entry name" value="ANKYRIN REPEAT DOMAIN-CONTAINING PROTEIN 39-RELATED"/>
    <property type="match status" value="1"/>
</dbReference>
<dbReference type="PANTHER" id="PTHR24171:SF9">
    <property type="entry name" value="ANKYRIN REPEAT DOMAIN-CONTAINING PROTEIN 39"/>
    <property type="match status" value="1"/>
</dbReference>
<keyword evidence="2 3" id="KW-0040">ANK repeat</keyword>
<dbReference type="EMBL" id="JAFEKC020000020">
    <property type="protein sequence ID" value="KAK0508522.1"/>
    <property type="molecule type" value="Genomic_DNA"/>
</dbReference>
<dbReference type="PROSITE" id="PS50297">
    <property type="entry name" value="ANK_REP_REGION"/>
    <property type="match status" value="2"/>
</dbReference>
<evidence type="ECO:0008006" key="6">
    <source>
        <dbReference type="Google" id="ProtNLM"/>
    </source>
</evidence>
<comment type="caution">
    <text evidence="4">The sequence shown here is derived from an EMBL/GenBank/DDBJ whole genome shotgun (WGS) entry which is preliminary data.</text>
</comment>
<evidence type="ECO:0000256" key="3">
    <source>
        <dbReference type="PROSITE-ProRule" id="PRU00023"/>
    </source>
</evidence>
<dbReference type="Pfam" id="PF00023">
    <property type="entry name" value="Ank"/>
    <property type="match status" value="1"/>
</dbReference>
<dbReference type="PROSITE" id="PS50088">
    <property type="entry name" value="ANK_REPEAT"/>
    <property type="match status" value="3"/>
</dbReference>
<dbReference type="InterPro" id="IPR036770">
    <property type="entry name" value="Ankyrin_rpt-contain_sf"/>
</dbReference>
<evidence type="ECO:0000256" key="2">
    <source>
        <dbReference type="ARBA" id="ARBA00023043"/>
    </source>
</evidence>
<sequence>MAAGKGRLDIIRFLLEYGTDKLLAEGTNGTDALVCACEKSHPEVVKYFMEKGFDVRSVSSEGRTPLHAAAEGERPDIVELLVHHGAVLDATDQAGNTPLHVAASIGSVHTALWLRRRGSDLTARNHCQQTPHMIAKSSLERRQSKSTERLVEILDWNVPLPGADADDRQECVTM</sequence>
<organism evidence="4 5">
    <name type="scientific">Cladonia borealis</name>
    <dbReference type="NCBI Taxonomy" id="184061"/>
    <lineage>
        <taxon>Eukaryota</taxon>
        <taxon>Fungi</taxon>
        <taxon>Dikarya</taxon>
        <taxon>Ascomycota</taxon>
        <taxon>Pezizomycotina</taxon>
        <taxon>Lecanoromycetes</taxon>
        <taxon>OSLEUM clade</taxon>
        <taxon>Lecanoromycetidae</taxon>
        <taxon>Lecanorales</taxon>
        <taxon>Lecanorineae</taxon>
        <taxon>Cladoniaceae</taxon>
        <taxon>Cladonia</taxon>
    </lineage>
</organism>
<evidence type="ECO:0000313" key="4">
    <source>
        <dbReference type="EMBL" id="KAK0508522.1"/>
    </source>
</evidence>
<feature type="repeat" description="ANK" evidence="3">
    <location>
        <begin position="61"/>
        <end position="93"/>
    </location>
</feature>
<dbReference type="Gene3D" id="1.25.40.20">
    <property type="entry name" value="Ankyrin repeat-containing domain"/>
    <property type="match status" value="1"/>
</dbReference>
<dbReference type="Proteomes" id="UP001166286">
    <property type="component" value="Unassembled WGS sequence"/>
</dbReference>
<dbReference type="InterPro" id="IPR002110">
    <property type="entry name" value="Ankyrin_rpt"/>
</dbReference>
<dbReference type="SMART" id="SM00248">
    <property type="entry name" value="ANK"/>
    <property type="match status" value="3"/>
</dbReference>
<protein>
    <recommendedName>
        <fullName evidence="6">Ankyrin repeat protein</fullName>
    </recommendedName>
</protein>
<gene>
    <name evidence="4" type="ORF">JMJ35_008798</name>
</gene>
<name>A0AA39QSR8_9LECA</name>
<dbReference type="Pfam" id="PF12796">
    <property type="entry name" value="Ank_2"/>
    <property type="match status" value="1"/>
</dbReference>